<dbReference type="Pfam" id="PF11219">
    <property type="entry name" value="DUF3014"/>
    <property type="match status" value="1"/>
</dbReference>
<sequence length="295" mass="32337">MQVNQEDRISHTESHGSGNRMAIGAIVLLVAIGAGLYFYFSKPTSVPAEPTQRVEQAPEPQPPAQAEPEVEPTPEPVTSEIDEPETVPEATQAPQPPEPTEPLPALADSDALVQKQALLLAADNPLQPLLAQADLARQFVVFVDNLAQGELARKTSPVKGPEQTFSVSEITDKIYINPDSFHRYDKYATLIAAMDQQQLLSSLKLLAPLFNEAFAELGYSDMSFESRLQQAFEQVLAAPVIEEPIELTSVSVNYRFADPKLEALPAVQKLMLRMGPENTNKIKAAIRNIQAELSR</sequence>
<evidence type="ECO:0000313" key="4">
    <source>
        <dbReference type="Proteomes" id="UP000663281"/>
    </source>
</evidence>
<evidence type="ECO:0000256" key="1">
    <source>
        <dbReference type="SAM" id="MobiDB-lite"/>
    </source>
</evidence>
<dbReference type="AlphaFoldDB" id="A0A974XK47"/>
<dbReference type="InterPro" id="IPR021382">
    <property type="entry name" value="DUF3014"/>
</dbReference>
<keyword evidence="2" id="KW-0812">Transmembrane</keyword>
<dbReference type="RefSeq" id="WP_207324895.1">
    <property type="nucleotide sequence ID" value="NZ_CP071504.1"/>
</dbReference>
<proteinExistence type="predicted"/>
<organism evidence="3 4">
    <name type="scientific">Shewanella cyperi</name>
    <dbReference type="NCBI Taxonomy" id="2814292"/>
    <lineage>
        <taxon>Bacteria</taxon>
        <taxon>Pseudomonadati</taxon>
        <taxon>Pseudomonadota</taxon>
        <taxon>Gammaproteobacteria</taxon>
        <taxon>Alteromonadales</taxon>
        <taxon>Shewanellaceae</taxon>
        <taxon>Shewanella</taxon>
    </lineage>
</organism>
<evidence type="ECO:0000313" key="3">
    <source>
        <dbReference type="EMBL" id="QSX29869.1"/>
    </source>
</evidence>
<dbReference type="Proteomes" id="UP000663281">
    <property type="component" value="Chromosome"/>
</dbReference>
<protein>
    <submittedName>
        <fullName evidence="3">DUF3014 domain-containing protein</fullName>
    </submittedName>
</protein>
<feature type="region of interest" description="Disordered" evidence="1">
    <location>
        <begin position="47"/>
        <end position="105"/>
    </location>
</feature>
<keyword evidence="2" id="KW-1133">Transmembrane helix</keyword>
<reference evidence="3 4" key="1">
    <citation type="submission" date="2021-03" db="EMBL/GenBank/DDBJ databases">
        <title>Novel species identification of genus Shewanella.</title>
        <authorList>
            <person name="Liu G."/>
            <person name="Zhang Q."/>
        </authorList>
    </citation>
    <scope>NUCLEOTIDE SEQUENCE [LARGE SCALE GENOMIC DNA]</scope>
    <source>
        <strain evidence="3 4">FJAT-53726</strain>
    </source>
</reference>
<dbReference type="KEGG" id="scyp:JYB88_17070"/>
<evidence type="ECO:0000256" key="2">
    <source>
        <dbReference type="SAM" id="Phobius"/>
    </source>
</evidence>
<feature type="transmembrane region" description="Helical" evidence="2">
    <location>
        <begin position="21"/>
        <end position="40"/>
    </location>
</feature>
<name>A0A974XK47_9GAMM</name>
<gene>
    <name evidence="3" type="ORF">JYB88_17070</name>
</gene>
<dbReference type="EMBL" id="CP071504">
    <property type="protein sequence ID" value="QSX29869.1"/>
    <property type="molecule type" value="Genomic_DNA"/>
</dbReference>
<keyword evidence="4" id="KW-1185">Reference proteome</keyword>
<accession>A0A974XK47</accession>
<keyword evidence="2" id="KW-0472">Membrane</keyword>
<feature type="compositionally biased region" description="Pro residues" evidence="1">
    <location>
        <begin position="59"/>
        <end position="75"/>
    </location>
</feature>